<evidence type="ECO:0000313" key="2">
    <source>
        <dbReference type="Proteomes" id="UP001234297"/>
    </source>
</evidence>
<proteinExistence type="predicted"/>
<reference evidence="1 2" key="1">
    <citation type="journal article" date="2022" name="Hortic Res">
        <title>A haplotype resolved chromosomal level avocado genome allows analysis of novel avocado genes.</title>
        <authorList>
            <person name="Nath O."/>
            <person name="Fletcher S.J."/>
            <person name="Hayward A."/>
            <person name="Shaw L.M."/>
            <person name="Masouleh A.K."/>
            <person name="Furtado A."/>
            <person name="Henry R.J."/>
            <person name="Mitter N."/>
        </authorList>
    </citation>
    <scope>NUCLEOTIDE SEQUENCE [LARGE SCALE GENOMIC DNA]</scope>
    <source>
        <strain evidence="2">cv. Hass</strain>
    </source>
</reference>
<sequence length="160" mass="18017">MAEEHIVSSLNAETSSLSKQKPVITLNAFGLPVGDHSTKLASRCGELVRTIVPISIKDWRAVPKEKKDELWKHLQDEFIVPQSYKDKCLKSMSEMMRKVYTLSDISSMGWDFHTLEVFNGSIPFLVIAIFIGDSQKPLQVDYSSTWILNVGTLNQACVEI</sequence>
<organism evidence="1 2">
    <name type="scientific">Persea americana</name>
    <name type="common">Avocado</name>
    <dbReference type="NCBI Taxonomy" id="3435"/>
    <lineage>
        <taxon>Eukaryota</taxon>
        <taxon>Viridiplantae</taxon>
        <taxon>Streptophyta</taxon>
        <taxon>Embryophyta</taxon>
        <taxon>Tracheophyta</taxon>
        <taxon>Spermatophyta</taxon>
        <taxon>Magnoliopsida</taxon>
        <taxon>Magnoliidae</taxon>
        <taxon>Laurales</taxon>
        <taxon>Lauraceae</taxon>
        <taxon>Persea</taxon>
    </lineage>
</organism>
<name>A0ACC2M0F6_PERAE</name>
<dbReference type="EMBL" id="CM056813">
    <property type="protein sequence ID" value="KAJ8639189.1"/>
    <property type="molecule type" value="Genomic_DNA"/>
</dbReference>
<accession>A0ACC2M0F6</accession>
<gene>
    <name evidence="1" type="ORF">MRB53_015883</name>
</gene>
<dbReference type="Proteomes" id="UP001234297">
    <property type="component" value="Chromosome 5"/>
</dbReference>
<protein>
    <submittedName>
        <fullName evidence="1">Uncharacterized protein</fullName>
    </submittedName>
</protein>
<keyword evidence="2" id="KW-1185">Reference proteome</keyword>
<evidence type="ECO:0000313" key="1">
    <source>
        <dbReference type="EMBL" id="KAJ8639189.1"/>
    </source>
</evidence>
<comment type="caution">
    <text evidence="1">The sequence shown here is derived from an EMBL/GenBank/DDBJ whole genome shotgun (WGS) entry which is preliminary data.</text>
</comment>